<evidence type="ECO:0000259" key="2">
    <source>
        <dbReference type="Pfam" id="PF03104"/>
    </source>
</evidence>
<comment type="caution">
    <text evidence="3">The sequence shown here is derived from an EMBL/GenBank/DDBJ whole genome shotgun (WGS) entry which is preliminary data.</text>
</comment>
<dbReference type="InterPro" id="IPR006133">
    <property type="entry name" value="DNA-dir_DNA_pol_B_exonuc"/>
</dbReference>
<feature type="compositionally biased region" description="Basic and acidic residues" evidence="1">
    <location>
        <begin position="290"/>
        <end position="310"/>
    </location>
</feature>
<dbReference type="GO" id="GO:0005634">
    <property type="term" value="C:nucleus"/>
    <property type="evidence" value="ECO:0007669"/>
    <property type="project" value="TreeGrafter"/>
</dbReference>
<name>A0AAD5GHN7_AMBAR</name>
<evidence type="ECO:0000313" key="3">
    <source>
        <dbReference type="EMBL" id="KAI7741669.1"/>
    </source>
</evidence>
<organism evidence="3 4">
    <name type="scientific">Ambrosia artemisiifolia</name>
    <name type="common">Common ragweed</name>
    <dbReference type="NCBI Taxonomy" id="4212"/>
    <lineage>
        <taxon>Eukaryota</taxon>
        <taxon>Viridiplantae</taxon>
        <taxon>Streptophyta</taxon>
        <taxon>Embryophyta</taxon>
        <taxon>Tracheophyta</taxon>
        <taxon>Spermatophyta</taxon>
        <taxon>Magnoliopsida</taxon>
        <taxon>eudicotyledons</taxon>
        <taxon>Gunneridae</taxon>
        <taxon>Pentapetalae</taxon>
        <taxon>asterids</taxon>
        <taxon>campanulids</taxon>
        <taxon>Asterales</taxon>
        <taxon>Asteraceae</taxon>
        <taxon>Asteroideae</taxon>
        <taxon>Heliantheae alliance</taxon>
        <taxon>Heliantheae</taxon>
        <taxon>Ambrosia</taxon>
    </lineage>
</organism>
<feature type="domain" description="DNA-directed DNA polymerase family B exonuclease" evidence="2">
    <location>
        <begin position="550"/>
        <end position="678"/>
    </location>
</feature>
<dbReference type="FunFam" id="3.30.420.10:FF:000082">
    <property type="entry name" value="DNA polymerase"/>
    <property type="match status" value="1"/>
</dbReference>
<dbReference type="GO" id="GO:0003676">
    <property type="term" value="F:nucleic acid binding"/>
    <property type="evidence" value="ECO:0007669"/>
    <property type="project" value="InterPro"/>
</dbReference>
<dbReference type="GO" id="GO:0042276">
    <property type="term" value="P:error-prone translesion synthesis"/>
    <property type="evidence" value="ECO:0007669"/>
    <property type="project" value="TreeGrafter"/>
</dbReference>
<dbReference type="GO" id="GO:0000724">
    <property type="term" value="P:double-strand break repair via homologous recombination"/>
    <property type="evidence" value="ECO:0007669"/>
    <property type="project" value="TreeGrafter"/>
</dbReference>
<feature type="region of interest" description="Disordered" evidence="1">
    <location>
        <begin position="288"/>
        <end position="336"/>
    </location>
</feature>
<feature type="compositionally biased region" description="Basic and acidic residues" evidence="1">
    <location>
        <begin position="202"/>
        <end position="213"/>
    </location>
</feature>
<feature type="non-terminal residue" evidence="3">
    <location>
        <position position="1"/>
    </location>
</feature>
<proteinExistence type="predicted"/>
<dbReference type="EMBL" id="JAMZMK010008152">
    <property type="protein sequence ID" value="KAI7741669.1"/>
    <property type="molecule type" value="Genomic_DNA"/>
</dbReference>
<keyword evidence="4" id="KW-1185">Reference proteome</keyword>
<evidence type="ECO:0000256" key="1">
    <source>
        <dbReference type="SAM" id="MobiDB-lite"/>
    </source>
</evidence>
<dbReference type="GO" id="GO:0003887">
    <property type="term" value="F:DNA-directed DNA polymerase activity"/>
    <property type="evidence" value="ECO:0007669"/>
    <property type="project" value="TreeGrafter"/>
</dbReference>
<dbReference type="PANTHER" id="PTHR45812:SF1">
    <property type="entry name" value="DNA POLYMERASE ZETA CATALYTIC SUBUNIT"/>
    <property type="match status" value="1"/>
</dbReference>
<dbReference type="InterPro" id="IPR030559">
    <property type="entry name" value="PolZ_Rev3"/>
</dbReference>
<dbReference type="InterPro" id="IPR036397">
    <property type="entry name" value="RNaseH_sf"/>
</dbReference>
<protein>
    <recommendedName>
        <fullName evidence="2">DNA-directed DNA polymerase family B exonuclease domain-containing protein</fullName>
    </recommendedName>
</protein>
<sequence length="854" mass="94271">MVQSLIPIWEEFERTGMHMETISSDPEKPSPQNVLSALSNKIEFEKLLELCNAGNSLTCTPVSNDQMLSQSVRSSSDGRDVIESSKYVQPSNKMDLASSQCHYSAEDPEALRLLNWLASSQAAEDINSDDELRRETILSPLMPATTIDEVLEKADMEFISASQQECQDILDSVLDSTDVECKTESETSAMALDCNYCSPQSSKEEIPQVDSKKPIHHTRKPSKIEKNKGKRPLWGSLPLCSTENANGGQSVDAKVGRCDSEINFGTVTGAGSTIVGCSVRDMMRRKRYHRGEPPKVETHDDVKAAPDKEFNGSIISSPTQRSDHQNGSPTSTNLTYGLPAVGTSPTLTPCSDENKAEEIDKDIDECALLVDGDNQEVTHTRPKPDDSIFHQEQSMGAHMHYRDDGSCFYMLTPAFLPPSTDEVNKWLLHNETDVLKENVNLLTEEKEVSLSPKGSLGHGMDSQKSSAGMCSEPLVDSSSMSTIKTKLDLEKNLGQESHARIPKTCSPGLPSVSLDVSQLSGPEYKKLTPMSQAGFRDPASIGAGQQLTMFSIEVQAESRGDLRSDPRFDAINCIVVVIEDDDELAINSYVLLRSEMTAVRRDMDGISGCTFIVCNQEKELFNEFMKIISNHDPDILMGWDIQGGSLGFLAERAAFLGIGLLSKISRTPSQPISNAEDSDTPDKLMAGDVLPEACNSQTDILNEAIIEDEWGRTHASGVHVGGRIVLNVWRLVRSEVKLNMYTAEAVAEAVLRRKIPFIHCRTLTKWFSSGPGKARYRCIEYILERGKLNFQVMNQLDMINRTSELARVFGIDFFSVLSRGSQYRVESMLVRLAHTQNYLAISPGNQQVACQPAM</sequence>
<dbReference type="Proteomes" id="UP001206925">
    <property type="component" value="Unassembled WGS sequence"/>
</dbReference>
<feature type="compositionally biased region" description="Polar residues" evidence="1">
    <location>
        <begin position="313"/>
        <end position="335"/>
    </location>
</feature>
<dbReference type="InterPro" id="IPR012337">
    <property type="entry name" value="RNaseH-like_sf"/>
</dbReference>
<dbReference type="Pfam" id="PF03104">
    <property type="entry name" value="DNA_pol_B_exo1"/>
    <property type="match status" value="1"/>
</dbReference>
<feature type="region of interest" description="Disordered" evidence="1">
    <location>
        <begin position="450"/>
        <end position="475"/>
    </location>
</feature>
<dbReference type="PANTHER" id="PTHR45812">
    <property type="entry name" value="DNA POLYMERASE ZETA CATALYTIC SUBUNIT"/>
    <property type="match status" value="1"/>
</dbReference>
<evidence type="ECO:0000313" key="4">
    <source>
        <dbReference type="Proteomes" id="UP001206925"/>
    </source>
</evidence>
<accession>A0AAD5GHN7</accession>
<dbReference type="SUPFAM" id="SSF53098">
    <property type="entry name" value="Ribonuclease H-like"/>
    <property type="match status" value="1"/>
</dbReference>
<dbReference type="CDD" id="cd05778">
    <property type="entry name" value="DNA_polB_zeta_exo"/>
    <property type="match status" value="1"/>
</dbReference>
<dbReference type="GO" id="GO:0016035">
    <property type="term" value="C:zeta DNA polymerase complex"/>
    <property type="evidence" value="ECO:0007669"/>
    <property type="project" value="InterPro"/>
</dbReference>
<dbReference type="Gene3D" id="3.30.420.10">
    <property type="entry name" value="Ribonuclease H-like superfamily/Ribonuclease H"/>
    <property type="match status" value="1"/>
</dbReference>
<reference evidence="3" key="1">
    <citation type="submission" date="2022-06" db="EMBL/GenBank/DDBJ databases">
        <title>Uncovering the hologenomic basis of an extraordinary plant invasion.</title>
        <authorList>
            <person name="Bieker V.C."/>
            <person name="Martin M.D."/>
            <person name="Gilbert T."/>
            <person name="Hodgins K."/>
            <person name="Battlay P."/>
            <person name="Petersen B."/>
            <person name="Wilson J."/>
        </authorList>
    </citation>
    <scope>NUCLEOTIDE SEQUENCE</scope>
    <source>
        <strain evidence="3">AA19_3_7</strain>
        <tissue evidence="3">Leaf</tissue>
    </source>
</reference>
<gene>
    <name evidence="3" type="ORF">M8C21_005367</name>
</gene>
<feature type="region of interest" description="Disordered" evidence="1">
    <location>
        <begin position="200"/>
        <end position="230"/>
    </location>
</feature>
<dbReference type="AlphaFoldDB" id="A0AAD5GHN7"/>